<feature type="region of interest" description="Disordered" evidence="1">
    <location>
        <begin position="1"/>
        <end position="20"/>
    </location>
</feature>
<sequence>MAFRKGGNPRSGDGASPGKIFIGGLAKDTTL</sequence>
<protein>
    <submittedName>
        <fullName evidence="2">RNA-binding protein</fullName>
    </submittedName>
</protein>
<organism evidence="2 3">
    <name type="scientific">Trifolium medium</name>
    <dbReference type="NCBI Taxonomy" id="97028"/>
    <lineage>
        <taxon>Eukaryota</taxon>
        <taxon>Viridiplantae</taxon>
        <taxon>Streptophyta</taxon>
        <taxon>Embryophyta</taxon>
        <taxon>Tracheophyta</taxon>
        <taxon>Spermatophyta</taxon>
        <taxon>Magnoliopsida</taxon>
        <taxon>eudicotyledons</taxon>
        <taxon>Gunneridae</taxon>
        <taxon>Pentapetalae</taxon>
        <taxon>rosids</taxon>
        <taxon>fabids</taxon>
        <taxon>Fabales</taxon>
        <taxon>Fabaceae</taxon>
        <taxon>Papilionoideae</taxon>
        <taxon>50 kb inversion clade</taxon>
        <taxon>NPAAA clade</taxon>
        <taxon>Hologalegina</taxon>
        <taxon>IRL clade</taxon>
        <taxon>Trifolieae</taxon>
        <taxon>Trifolium</taxon>
    </lineage>
</organism>
<dbReference type="AlphaFoldDB" id="A0A392SQV7"/>
<name>A0A392SQV7_9FABA</name>
<reference evidence="2 3" key="1">
    <citation type="journal article" date="2018" name="Front. Plant Sci.">
        <title>Red Clover (Trifolium pratense) and Zigzag Clover (T. medium) - A Picture of Genomic Similarities and Differences.</title>
        <authorList>
            <person name="Dluhosova J."/>
            <person name="Istvanek J."/>
            <person name="Nedelnik J."/>
            <person name="Repkova J."/>
        </authorList>
    </citation>
    <scope>NUCLEOTIDE SEQUENCE [LARGE SCALE GENOMIC DNA]</scope>
    <source>
        <strain evidence="3">cv. 10/8</strain>
        <tissue evidence="2">Leaf</tissue>
    </source>
</reference>
<evidence type="ECO:0000256" key="1">
    <source>
        <dbReference type="SAM" id="MobiDB-lite"/>
    </source>
</evidence>
<dbReference type="EMBL" id="LXQA010413409">
    <property type="protein sequence ID" value="MCI50236.1"/>
    <property type="molecule type" value="Genomic_DNA"/>
</dbReference>
<evidence type="ECO:0000313" key="3">
    <source>
        <dbReference type="Proteomes" id="UP000265520"/>
    </source>
</evidence>
<comment type="caution">
    <text evidence="2">The sequence shown here is derived from an EMBL/GenBank/DDBJ whole genome shotgun (WGS) entry which is preliminary data.</text>
</comment>
<feature type="non-terminal residue" evidence="2">
    <location>
        <position position="31"/>
    </location>
</feature>
<proteinExistence type="predicted"/>
<accession>A0A392SQV7</accession>
<dbReference type="Proteomes" id="UP000265520">
    <property type="component" value="Unassembled WGS sequence"/>
</dbReference>
<evidence type="ECO:0000313" key="2">
    <source>
        <dbReference type="EMBL" id="MCI50236.1"/>
    </source>
</evidence>
<keyword evidence="3" id="KW-1185">Reference proteome</keyword>